<proteinExistence type="predicted"/>
<dbReference type="NCBIfam" id="NF033580">
    <property type="entry name" value="transpos_IS5_3"/>
    <property type="match status" value="1"/>
</dbReference>
<comment type="caution">
    <text evidence="3">The sequence shown here is derived from an EMBL/GenBank/DDBJ whole genome shotgun (WGS) entry which is preliminary data.</text>
</comment>
<dbReference type="Proteomes" id="UP000176294">
    <property type="component" value="Unassembled WGS sequence"/>
</dbReference>
<name>A0A1G1SX28_9BACT</name>
<evidence type="ECO:0000259" key="2">
    <source>
        <dbReference type="Pfam" id="PF13340"/>
    </source>
</evidence>
<dbReference type="AlphaFoldDB" id="A0A1G1SX28"/>
<reference evidence="3 4" key="1">
    <citation type="submission" date="2016-08" db="EMBL/GenBank/DDBJ databases">
        <title>Hymenobacter coccineus sp. nov., Hymenobacter lapidarius sp. nov. and Hymenobacter glacialis sp. nov., isolated from Antarctic soil.</title>
        <authorList>
            <person name="Sedlacek I."/>
            <person name="Kralova S."/>
            <person name="Kyrova K."/>
            <person name="Maslanova I."/>
            <person name="Stankova E."/>
            <person name="Vrbovska V."/>
            <person name="Nemec M."/>
            <person name="Bartak M."/>
            <person name="Svec P."/>
            <person name="Busse H.-J."/>
            <person name="Pantucek R."/>
        </authorList>
    </citation>
    <scope>NUCLEOTIDE SEQUENCE [LARGE SCALE GENOMIC DNA]</scope>
    <source>
        <strain evidence="3 4">CCM 8643</strain>
    </source>
</reference>
<dbReference type="InterPro" id="IPR002559">
    <property type="entry name" value="Transposase_11"/>
</dbReference>
<evidence type="ECO:0000313" key="3">
    <source>
        <dbReference type="EMBL" id="OGX83188.1"/>
    </source>
</evidence>
<dbReference type="Pfam" id="PF01609">
    <property type="entry name" value="DDE_Tnp_1"/>
    <property type="match status" value="1"/>
</dbReference>
<accession>A0A1G1SX28</accession>
<organism evidence="3 4">
    <name type="scientific">Hymenobacter lapidarius</name>
    <dbReference type="NCBI Taxonomy" id="1908237"/>
    <lineage>
        <taxon>Bacteria</taxon>
        <taxon>Pseudomonadati</taxon>
        <taxon>Bacteroidota</taxon>
        <taxon>Cytophagia</taxon>
        <taxon>Cytophagales</taxon>
        <taxon>Hymenobacteraceae</taxon>
        <taxon>Hymenobacter</taxon>
    </lineage>
</organism>
<feature type="domain" description="Transposase IS4-like" evidence="1">
    <location>
        <begin position="93"/>
        <end position="224"/>
    </location>
</feature>
<dbReference type="OrthoDB" id="1270539at2"/>
<dbReference type="Pfam" id="PF13340">
    <property type="entry name" value="DUF4096"/>
    <property type="match status" value="1"/>
</dbReference>
<protein>
    <submittedName>
        <fullName evidence="3">Uncharacterized protein</fullName>
    </submittedName>
</protein>
<dbReference type="EMBL" id="MDZB01000134">
    <property type="protein sequence ID" value="OGX83188.1"/>
    <property type="molecule type" value="Genomic_DNA"/>
</dbReference>
<evidence type="ECO:0000313" key="4">
    <source>
        <dbReference type="Proteomes" id="UP000176294"/>
    </source>
</evidence>
<feature type="domain" description="Insertion element IS402-like" evidence="2">
    <location>
        <begin position="6"/>
        <end position="74"/>
    </location>
</feature>
<sequence>MYETDLTDFQWHVMQNALPIARRRKYSLRLIFNALLYLTKSGCQWRLLPNDFPPYPICFYYLRRWQADGRWAGLNKMLVEQERQQSAPSGQPSPSVAIVDAKSIKSSERGVLDKDFDGHKQVQGRKRQLAVDTGGRLLAAHVGPANENDRIGGRAVLEKLHQQGFKRLQLVLTDAGYNGRPLAEWTQAHCGWRLETAPGLRGGGGFTPQPVRWVVERSIGWLQWDRRLSRDFECETSSAEATLYLSSIRHLIRKF</sequence>
<dbReference type="STRING" id="1908237.BEN47_17780"/>
<dbReference type="GO" id="GO:0004803">
    <property type="term" value="F:transposase activity"/>
    <property type="evidence" value="ECO:0007669"/>
    <property type="project" value="InterPro"/>
</dbReference>
<dbReference type="PANTHER" id="PTHR30007:SF0">
    <property type="entry name" value="TRANSPOSASE"/>
    <property type="match status" value="1"/>
</dbReference>
<dbReference type="RefSeq" id="WP_070729565.1">
    <property type="nucleotide sequence ID" value="NZ_MDZB01000134.1"/>
</dbReference>
<gene>
    <name evidence="3" type="ORF">BEN47_17780</name>
</gene>
<dbReference type="GO" id="GO:0006313">
    <property type="term" value="P:DNA transposition"/>
    <property type="evidence" value="ECO:0007669"/>
    <property type="project" value="InterPro"/>
</dbReference>
<dbReference type="PANTHER" id="PTHR30007">
    <property type="entry name" value="PHP DOMAIN PROTEIN"/>
    <property type="match status" value="1"/>
</dbReference>
<dbReference type="GO" id="GO:0003677">
    <property type="term" value="F:DNA binding"/>
    <property type="evidence" value="ECO:0007669"/>
    <property type="project" value="InterPro"/>
</dbReference>
<keyword evidence="4" id="KW-1185">Reference proteome</keyword>
<dbReference type="InterPro" id="IPR025161">
    <property type="entry name" value="IS402-like_dom"/>
</dbReference>
<evidence type="ECO:0000259" key="1">
    <source>
        <dbReference type="Pfam" id="PF01609"/>
    </source>
</evidence>